<dbReference type="AlphaFoldDB" id="A0A250VU31"/>
<evidence type="ECO:0000313" key="1">
    <source>
        <dbReference type="EMBL" id="GAX57758.1"/>
    </source>
</evidence>
<organism evidence="1 2">
    <name type="scientific">Streptomyces olivochromogenes</name>
    <dbReference type="NCBI Taxonomy" id="1963"/>
    <lineage>
        <taxon>Bacteria</taxon>
        <taxon>Bacillati</taxon>
        <taxon>Actinomycetota</taxon>
        <taxon>Actinomycetes</taxon>
        <taxon>Kitasatosporales</taxon>
        <taxon>Streptomycetaceae</taxon>
        <taxon>Streptomyces</taxon>
    </lineage>
</organism>
<evidence type="ECO:0000313" key="2">
    <source>
        <dbReference type="Proteomes" id="UP000217446"/>
    </source>
</evidence>
<accession>A0A250VU31</accession>
<dbReference type="Proteomes" id="UP000217446">
    <property type="component" value="Unassembled WGS sequence"/>
</dbReference>
<gene>
    <name evidence="1" type="ORF">SO3561_09328</name>
</gene>
<sequence length="169" mass="18714">MRYSLTDAARETVHVTATSSPARWDQFDAVRASLGSASAVRELPVEPLVRIRGRAYQGSTVRVLAHSADVPWGWQGPVSLVDTDDRPAPEQASQTLTAILRACASNYAARSDFARLQLAARRHDTPQLLKWLNAMISHAEQAQARYLEEAEAHRVQAARSLAAWWTLAR</sequence>
<dbReference type="EMBL" id="BDQI01000040">
    <property type="protein sequence ID" value="GAX57758.1"/>
    <property type="molecule type" value="Genomic_DNA"/>
</dbReference>
<comment type="caution">
    <text evidence="1">The sequence shown here is derived from an EMBL/GenBank/DDBJ whole genome shotgun (WGS) entry which is preliminary data.</text>
</comment>
<protein>
    <submittedName>
        <fullName evidence="1">Uncharacterized protein</fullName>
    </submittedName>
</protein>
<reference evidence="2" key="1">
    <citation type="submission" date="2017-05" db="EMBL/GenBank/DDBJ databases">
        <title>Streptomyces olivochromogenes NBRC 3561 whole genome shotgun sequence.</title>
        <authorList>
            <person name="Dohra H."/>
            <person name="Kodani S."/>
        </authorList>
    </citation>
    <scope>NUCLEOTIDE SEQUENCE [LARGE SCALE GENOMIC DNA]</scope>
    <source>
        <strain evidence="2">NBRC 3561</strain>
    </source>
</reference>
<proteinExistence type="predicted"/>
<keyword evidence="2" id="KW-1185">Reference proteome</keyword>
<name>A0A250VU31_STROL</name>